<dbReference type="Proteomes" id="UP001175226">
    <property type="component" value="Unassembled WGS sequence"/>
</dbReference>
<gene>
    <name evidence="2" type="ORF">EV421DRAFT_403464</name>
</gene>
<evidence type="ECO:0000313" key="2">
    <source>
        <dbReference type="EMBL" id="KAK0429882.1"/>
    </source>
</evidence>
<keyword evidence="1" id="KW-0732">Signal</keyword>
<name>A0AA39IUP9_9AGAR</name>
<evidence type="ECO:0000256" key="1">
    <source>
        <dbReference type="SAM" id="SignalP"/>
    </source>
</evidence>
<evidence type="ECO:0000313" key="3">
    <source>
        <dbReference type="Proteomes" id="UP001175226"/>
    </source>
</evidence>
<evidence type="ECO:0008006" key="4">
    <source>
        <dbReference type="Google" id="ProtNLM"/>
    </source>
</evidence>
<keyword evidence="3" id="KW-1185">Reference proteome</keyword>
<comment type="caution">
    <text evidence="2">The sequence shown here is derived from an EMBL/GenBank/DDBJ whole genome shotgun (WGS) entry which is preliminary data.</text>
</comment>
<reference evidence="2" key="1">
    <citation type="submission" date="2023-06" db="EMBL/GenBank/DDBJ databases">
        <authorList>
            <consortium name="Lawrence Berkeley National Laboratory"/>
            <person name="Ahrendt S."/>
            <person name="Sahu N."/>
            <person name="Indic B."/>
            <person name="Wong-Bajracharya J."/>
            <person name="Merenyi Z."/>
            <person name="Ke H.-M."/>
            <person name="Monk M."/>
            <person name="Kocsube S."/>
            <person name="Drula E."/>
            <person name="Lipzen A."/>
            <person name="Balint B."/>
            <person name="Henrissat B."/>
            <person name="Andreopoulos B."/>
            <person name="Martin F.M."/>
            <person name="Harder C.B."/>
            <person name="Rigling D."/>
            <person name="Ford K.L."/>
            <person name="Foster G.D."/>
            <person name="Pangilinan J."/>
            <person name="Papanicolaou A."/>
            <person name="Barry K."/>
            <person name="LaButti K."/>
            <person name="Viragh M."/>
            <person name="Koriabine M."/>
            <person name="Yan M."/>
            <person name="Riley R."/>
            <person name="Champramary S."/>
            <person name="Plett K.L."/>
            <person name="Tsai I.J."/>
            <person name="Slot J."/>
            <person name="Sipos G."/>
            <person name="Plett J."/>
            <person name="Nagy L.G."/>
            <person name="Grigoriev I.V."/>
        </authorList>
    </citation>
    <scope>NUCLEOTIDE SEQUENCE</scope>
    <source>
        <strain evidence="2">FPL87.14</strain>
    </source>
</reference>
<protein>
    <recommendedName>
        <fullName evidence="4">Secreted protein</fullName>
    </recommendedName>
</protein>
<feature type="signal peptide" evidence="1">
    <location>
        <begin position="1"/>
        <end position="17"/>
    </location>
</feature>
<dbReference type="EMBL" id="JAUEPT010000193">
    <property type="protein sequence ID" value="KAK0429882.1"/>
    <property type="molecule type" value="Genomic_DNA"/>
</dbReference>
<dbReference type="AlphaFoldDB" id="A0AA39IUP9"/>
<organism evidence="2 3">
    <name type="scientific">Armillaria borealis</name>
    <dbReference type="NCBI Taxonomy" id="47425"/>
    <lineage>
        <taxon>Eukaryota</taxon>
        <taxon>Fungi</taxon>
        <taxon>Dikarya</taxon>
        <taxon>Basidiomycota</taxon>
        <taxon>Agaricomycotina</taxon>
        <taxon>Agaricomycetes</taxon>
        <taxon>Agaricomycetidae</taxon>
        <taxon>Agaricales</taxon>
        <taxon>Marasmiineae</taxon>
        <taxon>Physalacriaceae</taxon>
        <taxon>Armillaria</taxon>
    </lineage>
</organism>
<proteinExistence type="predicted"/>
<sequence>MLVSLFSRIALPSLCFGSSTRIITQYCRWASLRGSTITTCDIRITAEESVLGNESSRSHRHATLVYGSLDSTYLHPMCAQRKAQNDHLYRQQNSIEQSPLKKVASVSGPSSAHHCVTLTSKTVSNMVTGRLTLQ</sequence>
<accession>A0AA39IUP9</accession>
<feature type="chain" id="PRO_5041461708" description="Secreted protein" evidence="1">
    <location>
        <begin position="18"/>
        <end position="134"/>
    </location>
</feature>